<gene>
    <name evidence="2" type="ORF">S06H3_20836</name>
</gene>
<dbReference type="SUPFAM" id="SSF53335">
    <property type="entry name" value="S-adenosyl-L-methionine-dependent methyltransferases"/>
    <property type="match status" value="1"/>
</dbReference>
<dbReference type="AlphaFoldDB" id="X1K7D0"/>
<evidence type="ECO:0000313" key="2">
    <source>
        <dbReference type="EMBL" id="GAI02458.1"/>
    </source>
</evidence>
<reference evidence="2" key="1">
    <citation type="journal article" date="2014" name="Front. Microbiol.">
        <title>High frequency of phylogenetically diverse reductive dehalogenase-homologous genes in deep subseafloor sedimentary metagenomes.</title>
        <authorList>
            <person name="Kawai M."/>
            <person name="Futagami T."/>
            <person name="Toyoda A."/>
            <person name="Takaki Y."/>
            <person name="Nishi S."/>
            <person name="Hori S."/>
            <person name="Arai W."/>
            <person name="Tsubouchi T."/>
            <person name="Morono Y."/>
            <person name="Uchiyama I."/>
            <person name="Ito T."/>
            <person name="Fujiyama A."/>
            <person name="Inagaki F."/>
            <person name="Takami H."/>
        </authorList>
    </citation>
    <scope>NUCLEOTIDE SEQUENCE</scope>
    <source>
        <strain evidence="2">Expedition CK06-06</strain>
    </source>
</reference>
<dbReference type="InterPro" id="IPR013216">
    <property type="entry name" value="Methyltransf_11"/>
</dbReference>
<dbReference type="Pfam" id="PF08241">
    <property type="entry name" value="Methyltransf_11"/>
    <property type="match status" value="1"/>
</dbReference>
<proteinExistence type="predicted"/>
<dbReference type="GO" id="GO:0008757">
    <property type="term" value="F:S-adenosylmethionine-dependent methyltransferase activity"/>
    <property type="evidence" value="ECO:0007669"/>
    <property type="project" value="InterPro"/>
</dbReference>
<organism evidence="2">
    <name type="scientific">marine sediment metagenome</name>
    <dbReference type="NCBI Taxonomy" id="412755"/>
    <lineage>
        <taxon>unclassified sequences</taxon>
        <taxon>metagenomes</taxon>
        <taxon>ecological metagenomes</taxon>
    </lineage>
</organism>
<feature type="non-terminal residue" evidence="2">
    <location>
        <position position="133"/>
    </location>
</feature>
<protein>
    <recommendedName>
        <fullName evidence="1">Methyltransferase type 11 domain-containing protein</fullName>
    </recommendedName>
</protein>
<dbReference type="InterPro" id="IPR029063">
    <property type="entry name" value="SAM-dependent_MTases_sf"/>
</dbReference>
<accession>X1K7D0</accession>
<comment type="caution">
    <text evidence="2">The sequence shown here is derived from an EMBL/GenBank/DDBJ whole genome shotgun (WGS) entry which is preliminary data.</text>
</comment>
<name>X1K7D0_9ZZZZ</name>
<dbReference type="EMBL" id="BARV01010846">
    <property type="protein sequence ID" value="GAI02458.1"/>
    <property type="molecule type" value="Genomic_DNA"/>
</dbReference>
<dbReference type="Gene3D" id="3.40.50.150">
    <property type="entry name" value="Vaccinia Virus protein VP39"/>
    <property type="match status" value="1"/>
</dbReference>
<sequence>MARENKKMNPKNPKYEFKQAWGWPKEIEDFIATKIKGRSLNVCCGHSGLGDVKIDLFVKKEGIIKADMYDLPFKNGEFETIICDPPWELPYNKRHKLLWELCRVLKKGGRLIFNAFWWPKSKTLEVEEWWVGI</sequence>
<dbReference type="CDD" id="cd02440">
    <property type="entry name" value="AdoMet_MTases"/>
    <property type="match status" value="1"/>
</dbReference>
<feature type="domain" description="Methyltransferase type 11" evidence="1">
    <location>
        <begin position="61"/>
        <end position="113"/>
    </location>
</feature>
<evidence type="ECO:0000259" key="1">
    <source>
        <dbReference type="Pfam" id="PF08241"/>
    </source>
</evidence>